<dbReference type="AlphaFoldDB" id="A0A9D7SD09"/>
<dbReference type="Proteomes" id="UP000808349">
    <property type="component" value="Unassembled WGS sequence"/>
</dbReference>
<organism evidence="7 8">
    <name type="scientific">Candidatus Defluviibacterium haderslevense</name>
    <dbReference type="NCBI Taxonomy" id="2981993"/>
    <lineage>
        <taxon>Bacteria</taxon>
        <taxon>Pseudomonadati</taxon>
        <taxon>Bacteroidota</taxon>
        <taxon>Saprospiria</taxon>
        <taxon>Saprospirales</taxon>
        <taxon>Saprospiraceae</taxon>
        <taxon>Candidatus Defluviibacterium</taxon>
    </lineage>
</organism>
<comment type="subunit">
    <text evidence="2 5">Part of the 50S ribosomal subunit.</text>
</comment>
<sequence>MSKIKITQIKGIIKCSARQKQTVAALGLKRVRDCVEHEVTPQILGMVEKVKHLVTIEKF</sequence>
<dbReference type="PANTHER" id="PTHR15892">
    <property type="entry name" value="MITOCHONDRIAL RIBOSOMAL PROTEIN L30"/>
    <property type="match status" value="1"/>
</dbReference>
<protein>
    <recommendedName>
        <fullName evidence="5">Large ribosomal subunit protein uL30</fullName>
    </recommendedName>
</protein>
<dbReference type="CDD" id="cd01658">
    <property type="entry name" value="Ribosomal_L30"/>
    <property type="match status" value="1"/>
</dbReference>
<dbReference type="GO" id="GO:0022625">
    <property type="term" value="C:cytosolic large ribosomal subunit"/>
    <property type="evidence" value="ECO:0007669"/>
    <property type="project" value="TreeGrafter"/>
</dbReference>
<proteinExistence type="inferred from homology"/>
<evidence type="ECO:0000256" key="3">
    <source>
        <dbReference type="ARBA" id="ARBA00022980"/>
    </source>
</evidence>
<evidence type="ECO:0000313" key="8">
    <source>
        <dbReference type="Proteomes" id="UP000808349"/>
    </source>
</evidence>
<dbReference type="PANTHER" id="PTHR15892:SF2">
    <property type="entry name" value="LARGE RIBOSOMAL SUBUNIT PROTEIN UL30M"/>
    <property type="match status" value="1"/>
</dbReference>
<accession>A0A9D7SD09</accession>
<keyword evidence="4 5" id="KW-0687">Ribonucleoprotein</keyword>
<dbReference type="InterPro" id="IPR005996">
    <property type="entry name" value="Ribosomal_uL30_bac-type"/>
</dbReference>
<evidence type="ECO:0000256" key="5">
    <source>
        <dbReference type="HAMAP-Rule" id="MF_01371"/>
    </source>
</evidence>
<dbReference type="GO" id="GO:0003735">
    <property type="term" value="F:structural constituent of ribosome"/>
    <property type="evidence" value="ECO:0007669"/>
    <property type="project" value="InterPro"/>
</dbReference>
<evidence type="ECO:0000256" key="1">
    <source>
        <dbReference type="ARBA" id="ARBA00007594"/>
    </source>
</evidence>
<dbReference type="NCBIfam" id="TIGR01308">
    <property type="entry name" value="rpmD_bact"/>
    <property type="match status" value="1"/>
</dbReference>
<dbReference type="EMBL" id="JADKFW010000021">
    <property type="protein sequence ID" value="MBK9719684.1"/>
    <property type="molecule type" value="Genomic_DNA"/>
</dbReference>
<evidence type="ECO:0000313" key="7">
    <source>
        <dbReference type="EMBL" id="MBK9719684.1"/>
    </source>
</evidence>
<reference evidence="7 8" key="1">
    <citation type="submission" date="2020-10" db="EMBL/GenBank/DDBJ databases">
        <title>Connecting structure to function with the recovery of over 1000 high-quality activated sludge metagenome-assembled genomes encoding full-length rRNA genes using long-read sequencing.</title>
        <authorList>
            <person name="Singleton C.M."/>
            <person name="Petriglieri F."/>
            <person name="Kristensen J.M."/>
            <person name="Kirkegaard R.H."/>
            <person name="Michaelsen T.Y."/>
            <person name="Andersen M.H."/>
            <person name="Karst S.M."/>
            <person name="Dueholm M.S."/>
            <person name="Nielsen P.H."/>
            <person name="Albertsen M."/>
        </authorList>
    </citation>
    <scope>NUCLEOTIDE SEQUENCE [LARGE SCALE GENOMIC DNA]</scope>
    <source>
        <strain evidence="7">Ribe_18-Q3-R11-54_BAT3C.373</strain>
    </source>
</reference>
<evidence type="ECO:0000259" key="6">
    <source>
        <dbReference type="Pfam" id="PF00327"/>
    </source>
</evidence>
<dbReference type="InterPro" id="IPR016082">
    <property type="entry name" value="Ribosomal_uL30_ferredoxin-like"/>
</dbReference>
<evidence type="ECO:0000256" key="4">
    <source>
        <dbReference type="ARBA" id="ARBA00023274"/>
    </source>
</evidence>
<dbReference type="PIRSF" id="PIRSF002211">
    <property type="entry name" value="Ribosomal_L30_bac-type"/>
    <property type="match status" value="1"/>
</dbReference>
<dbReference type="Pfam" id="PF00327">
    <property type="entry name" value="Ribosomal_L30"/>
    <property type="match status" value="1"/>
</dbReference>
<dbReference type="HAMAP" id="MF_01371_B">
    <property type="entry name" value="Ribosomal_uL30_B"/>
    <property type="match status" value="1"/>
</dbReference>
<dbReference type="InterPro" id="IPR036919">
    <property type="entry name" value="Ribo_uL30_ferredoxin-like_sf"/>
</dbReference>
<gene>
    <name evidence="5 7" type="primary">rpmD</name>
    <name evidence="7" type="ORF">IPO85_19635</name>
</gene>
<evidence type="ECO:0000256" key="2">
    <source>
        <dbReference type="ARBA" id="ARBA00011838"/>
    </source>
</evidence>
<dbReference type="Gene3D" id="3.30.1390.20">
    <property type="entry name" value="Ribosomal protein L30, ferredoxin-like fold domain"/>
    <property type="match status" value="1"/>
</dbReference>
<comment type="caution">
    <text evidence="7">The sequence shown here is derived from an EMBL/GenBank/DDBJ whole genome shotgun (WGS) entry which is preliminary data.</text>
</comment>
<name>A0A9D7SD09_9BACT</name>
<feature type="domain" description="Large ribosomal subunit protein uL30-like ferredoxin-like fold" evidence="6">
    <location>
        <begin position="4"/>
        <end position="54"/>
    </location>
</feature>
<comment type="similarity">
    <text evidence="1 5">Belongs to the universal ribosomal protein uL30 family.</text>
</comment>
<keyword evidence="3 5" id="KW-0689">Ribosomal protein</keyword>
<dbReference type="SUPFAM" id="SSF55129">
    <property type="entry name" value="Ribosomal protein L30p/L7e"/>
    <property type="match status" value="1"/>
</dbReference>
<dbReference type="GO" id="GO:0006412">
    <property type="term" value="P:translation"/>
    <property type="evidence" value="ECO:0007669"/>
    <property type="project" value="UniProtKB-UniRule"/>
</dbReference>